<dbReference type="GO" id="GO:0005576">
    <property type="term" value="C:extracellular region"/>
    <property type="evidence" value="ECO:0007669"/>
    <property type="project" value="UniProtKB-SubCell"/>
</dbReference>
<name>A0A836JM49_9HYME</name>
<dbReference type="InterPro" id="IPR002413">
    <property type="entry name" value="V5_allergen-like"/>
</dbReference>
<evidence type="ECO:0000256" key="2">
    <source>
        <dbReference type="ARBA" id="ARBA00022525"/>
    </source>
</evidence>
<dbReference type="CDD" id="cd05380">
    <property type="entry name" value="CAP_euk"/>
    <property type="match status" value="1"/>
</dbReference>
<comment type="caution">
    <text evidence="5">The sequence shown here is derived from an EMBL/GenBank/DDBJ whole genome shotgun (WGS) entry which is preliminary data.</text>
</comment>
<dbReference type="Proteomes" id="UP000668214">
    <property type="component" value="Unassembled WGS sequence"/>
</dbReference>
<keyword evidence="6" id="KW-1185">Reference proteome</keyword>
<accession>A0A836JM49</accession>
<dbReference type="Pfam" id="PF00188">
    <property type="entry name" value="CAP"/>
    <property type="match status" value="1"/>
</dbReference>
<dbReference type="PANTHER" id="PTHR10334">
    <property type="entry name" value="CYSTEINE-RICH SECRETORY PROTEIN-RELATED"/>
    <property type="match status" value="1"/>
</dbReference>
<proteinExistence type="predicted"/>
<dbReference type="InterPro" id="IPR014044">
    <property type="entry name" value="CAP_dom"/>
</dbReference>
<organism evidence="5 6">
    <name type="scientific">Pseudoatta argentina</name>
    <dbReference type="NCBI Taxonomy" id="621737"/>
    <lineage>
        <taxon>Eukaryota</taxon>
        <taxon>Metazoa</taxon>
        <taxon>Ecdysozoa</taxon>
        <taxon>Arthropoda</taxon>
        <taxon>Hexapoda</taxon>
        <taxon>Insecta</taxon>
        <taxon>Pterygota</taxon>
        <taxon>Neoptera</taxon>
        <taxon>Endopterygota</taxon>
        <taxon>Hymenoptera</taxon>
        <taxon>Apocrita</taxon>
        <taxon>Aculeata</taxon>
        <taxon>Formicoidea</taxon>
        <taxon>Formicidae</taxon>
        <taxon>Myrmicinae</taxon>
        <taxon>Pseudoatta</taxon>
    </lineage>
</organism>
<dbReference type="PRINTS" id="PR00837">
    <property type="entry name" value="V5TPXLIKE"/>
</dbReference>
<evidence type="ECO:0000313" key="5">
    <source>
        <dbReference type="EMBL" id="KAG5317207.1"/>
    </source>
</evidence>
<evidence type="ECO:0000313" key="6">
    <source>
        <dbReference type="Proteomes" id="UP000668214"/>
    </source>
</evidence>
<evidence type="ECO:0000256" key="1">
    <source>
        <dbReference type="ARBA" id="ARBA00004613"/>
    </source>
</evidence>
<dbReference type="InterPro" id="IPR035940">
    <property type="entry name" value="CAP_sf"/>
</dbReference>
<dbReference type="SUPFAM" id="SSF55797">
    <property type="entry name" value="PR-1-like"/>
    <property type="match status" value="1"/>
</dbReference>
<dbReference type="EMBL" id="JAANIA010002149">
    <property type="protein sequence ID" value="KAG5317207.1"/>
    <property type="molecule type" value="Genomic_DNA"/>
</dbReference>
<keyword evidence="2" id="KW-0964">Secreted</keyword>
<protein>
    <submittedName>
        <fullName evidence="5">VA5 protein</fullName>
    </submittedName>
</protein>
<sequence length="305" mass="35341">MVNNDLDEEDIEEVLESHNRYRVVIANGKESRGNPGPQPTARTMMELIWDDELAVIARRWALQCKLFEKDQCRDSIVVERFEVWQNVNVLDMDSVENSTSRKRIHFHITSWYDEVENFDNADVGLVNYSNTAWQLSSYIPFASATFIYVGCGRAIYTLDLSKIAMVLGGFQVEVLVCNYGPVDRTASQQLYTLGRPGLCPLGTLLSDRYPSLCSKYKYGLNMMTLNNTLFRELFEKAEKKLPRMESVVSIIPPYKCIHKHLQRMNVFQEKTKKVLRKEQLELEIMNSKMSCIEKLLKPEVNYLLR</sequence>
<dbReference type="Gene3D" id="3.40.33.10">
    <property type="entry name" value="CAP"/>
    <property type="match status" value="1"/>
</dbReference>
<dbReference type="AlphaFoldDB" id="A0A836JM49"/>
<dbReference type="SMART" id="SM00198">
    <property type="entry name" value="SCP"/>
    <property type="match status" value="1"/>
</dbReference>
<gene>
    <name evidence="5" type="primary">Va5</name>
    <name evidence="5" type="ORF">G6Z78_0008614</name>
</gene>
<reference evidence="5" key="1">
    <citation type="submission" date="2020-02" db="EMBL/GenBank/DDBJ databases">
        <title>Relaxed selection underlies rapid genomic changes in the transitions from sociality to social parasitism in ants.</title>
        <authorList>
            <person name="Bi X."/>
        </authorList>
    </citation>
    <scope>NUCLEOTIDE SEQUENCE</scope>
    <source>
        <strain evidence="5">BGI-DK2014c</strain>
        <tissue evidence="5">Whole body</tissue>
    </source>
</reference>
<dbReference type="InterPro" id="IPR001283">
    <property type="entry name" value="CRISP-related"/>
</dbReference>
<evidence type="ECO:0000259" key="4">
    <source>
        <dbReference type="SMART" id="SM00198"/>
    </source>
</evidence>
<evidence type="ECO:0000256" key="3">
    <source>
        <dbReference type="ARBA" id="ARBA00023157"/>
    </source>
</evidence>
<feature type="domain" description="SCP" evidence="4">
    <location>
        <begin position="9"/>
        <end position="187"/>
    </location>
</feature>
<dbReference type="PRINTS" id="PR00838">
    <property type="entry name" value="V5ALLERGEN"/>
</dbReference>
<feature type="non-terminal residue" evidence="5">
    <location>
        <position position="305"/>
    </location>
</feature>
<keyword evidence="3" id="KW-1015">Disulfide bond</keyword>
<feature type="non-terminal residue" evidence="5">
    <location>
        <position position="1"/>
    </location>
</feature>
<comment type="subcellular location">
    <subcellularLocation>
        <location evidence="1">Secreted</location>
    </subcellularLocation>
</comment>